<dbReference type="SUPFAM" id="SSF53335">
    <property type="entry name" value="S-adenosyl-L-methionine-dependent methyltransferases"/>
    <property type="match status" value="1"/>
</dbReference>
<dbReference type="RefSeq" id="WP_318600813.1">
    <property type="nucleotide sequence ID" value="NZ_JAWSTH010000131.1"/>
</dbReference>
<dbReference type="PANTHER" id="PTHR43317:SF1">
    <property type="entry name" value="THERMOSPERMINE SYNTHASE ACAULIS5"/>
    <property type="match status" value="1"/>
</dbReference>
<comment type="caution">
    <text evidence="3">The sequence shown here is derived from an EMBL/GenBank/DDBJ whole genome shotgun (WGS) entry which is preliminary data.</text>
</comment>
<evidence type="ECO:0000313" key="3">
    <source>
        <dbReference type="EMBL" id="MDW5598288.1"/>
    </source>
</evidence>
<proteinExistence type="predicted"/>
<feature type="region of interest" description="Disordered" evidence="2">
    <location>
        <begin position="1"/>
        <end position="27"/>
    </location>
</feature>
<sequence>MGSRSGSGSRGRSRGGRGSRRDEQRWSGELVELRTPFALAEVIPEPGRPWRRLLRLDGEDCSHVDLRDPRAIDFAYVRRFADLVDLLGAAGRPLDVVHLGGGGFTLPRYVAATQPGSRNEVAEIDPGLVTLAREQLGLRTDRLLRVRVTDARELLERRAPGAADLVVLDAFHGTEVPTHLTTAEFLAAARRALRPRGIFAANVIDVPPLETARAVAAGVAETFDAAAIVATRKVVRGRQGGNVVVLGAVGGALPLAELGRRALRGGVPELAVGGEALTQWLGGAKPWRDPPPPDAAAAPVVPPAAAHEKLPECRDASPGTDTPPS</sequence>
<keyword evidence="4" id="KW-1185">Reference proteome</keyword>
<feature type="compositionally biased region" description="Basic and acidic residues" evidence="2">
    <location>
        <begin position="306"/>
        <end position="315"/>
    </location>
</feature>
<evidence type="ECO:0000313" key="4">
    <source>
        <dbReference type="Proteomes" id="UP001284601"/>
    </source>
</evidence>
<dbReference type="PANTHER" id="PTHR43317">
    <property type="entry name" value="THERMOSPERMINE SYNTHASE ACAULIS5"/>
    <property type="match status" value="1"/>
</dbReference>
<evidence type="ECO:0000256" key="1">
    <source>
        <dbReference type="ARBA" id="ARBA00023115"/>
    </source>
</evidence>
<dbReference type="Gene3D" id="3.40.50.150">
    <property type="entry name" value="Vaccinia Virus protein VP39"/>
    <property type="match status" value="1"/>
</dbReference>
<organism evidence="3 4">
    <name type="scientific">Conexibacter stalactiti</name>
    <dbReference type="NCBI Taxonomy" id="1940611"/>
    <lineage>
        <taxon>Bacteria</taxon>
        <taxon>Bacillati</taxon>
        <taxon>Actinomycetota</taxon>
        <taxon>Thermoleophilia</taxon>
        <taxon>Solirubrobacterales</taxon>
        <taxon>Conexibacteraceae</taxon>
        <taxon>Conexibacter</taxon>
    </lineage>
</organism>
<name>A0ABU4HYH8_9ACTN</name>
<gene>
    <name evidence="3" type="ORF">R7226_28275</name>
</gene>
<feature type="compositionally biased region" description="Low complexity" evidence="2">
    <location>
        <begin position="295"/>
        <end position="305"/>
    </location>
</feature>
<reference evidence="4" key="1">
    <citation type="submission" date="2023-07" db="EMBL/GenBank/DDBJ databases">
        <title>Conexibacter stalactiti sp. nov., isolated from stalactites in a lava cave and emended description of the genus Conexibacter.</title>
        <authorList>
            <person name="Lee S.D."/>
        </authorList>
    </citation>
    <scope>NUCLEOTIDE SEQUENCE [LARGE SCALE GENOMIC DNA]</scope>
    <source>
        <strain evidence="4">KCTC 39840</strain>
    </source>
</reference>
<keyword evidence="1" id="KW-0620">Polyamine biosynthesis</keyword>
<dbReference type="NCBIfam" id="NF037959">
    <property type="entry name" value="MFS_SpdSyn"/>
    <property type="match status" value="1"/>
</dbReference>
<evidence type="ECO:0000256" key="2">
    <source>
        <dbReference type="SAM" id="MobiDB-lite"/>
    </source>
</evidence>
<dbReference type="Proteomes" id="UP001284601">
    <property type="component" value="Unassembled WGS sequence"/>
</dbReference>
<feature type="region of interest" description="Disordered" evidence="2">
    <location>
        <begin position="282"/>
        <end position="325"/>
    </location>
</feature>
<dbReference type="InterPro" id="IPR029063">
    <property type="entry name" value="SAM-dependent_MTases_sf"/>
</dbReference>
<accession>A0ABU4HYH8</accession>
<dbReference type="EMBL" id="JAWSTH010000131">
    <property type="protein sequence ID" value="MDW5598288.1"/>
    <property type="molecule type" value="Genomic_DNA"/>
</dbReference>
<protein>
    <submittedName>
        <fullName evidence="3">Fused MFS/spermidine synthase</fullName>
    </submittedName>
</protein>